<dbReference type="Pfam" id="PF00071">
    <property type="entry name" value="Ras"/>
    <property type="match status" value="1"/>
</dbReference>
<dbReference type="PROSITE" id="PS51420">
    <property type="entry name" value="RHO"/>
    <property type="match status" value="1"/>
</dbReference>
<dbReference type="InterPro" id="IPR005225">
    <property type="entry name" value="Small_GTP-bd"/>
</dbReference>
<comment type="similarity">
    <text evidence="1">Belongs to the small GTPase superfamily. Rho family.</text>
</comment>
<dbReference type="SMART" id="SM00174">
    <property type="entry name" value="RHO"/>
    <property type="match status" value="1"/>
</dbReference>
<dbReference type="OrthoDB" id="8830751at2759"/>
<evidence type="ECO:0000256" key="1">
    <source>
        <dbReference type="ARBA" id="ARBA00010142"/>
    </source>
</evidence>
<name>A0A401QDF3_SCYTO</name>
<keyword evidence="5" id="KW-1185">Reference proteome</keyword>
<dbReference type="PANTHER" id="PTHR24072">
    <property type="entry name" value="RHO FAMILY GTPASE"/>
    <property type="match status" value="1"/>
</dbReference>
<dbReference type="SUPFAM" id="SSF52540">
    <property type="entry name" value="P-loop containing nucleoside triphosphate hydrolases"/>
    <property type="match status" value="1"/>
</dbReference>
<dbReference type="OMA" id="NDWYPEV"/>
<keyword evidence="3" id="KW-0342">GTP-binding</keyword>
<dbReference type="InterPro" id="IPR027417">
    <property type="entry name" value="P-loop_NTPase"/>
</dbReference>
<dbReference type="PROSITE" id="PS51419">
    <property type="entry name" value="RAB"/>
    <property type="match status" value="1"/>
</dbReference>
<dbReference type="GO" id="GO:0007264">
    <property type="term" value="P:small GTPase-mediated signal transduction"/>
    <property type="evidence" value="ECO:0007669"/>
    <property type="project" value="InterPro"/>
</dbReference>
<evidence type="ECO:0000313" key="5">
    <source>
        <dbReference type="Proteomes" id="UP000288216"/>
    </source>
</evidence>
<dbReference type="SMART" id="SM00173">
    <property type="entry name" value="RAS"/>
    <property type="match status" value="1"/>
</dbReference>
<evidence type="ECO:0000313" key="4">
    <source>
        <dbReference type="EMBL" id="GCB83410.1"/>
    </source>
</evidence>
<dbReference type="Proteomes" id="UP000288216">
    <property type="component" value="Unassembled WGS sequence"/>
</dbReference>
<dbReference type="STRING" id="75743.A0A401QDF3"/>
<gene>
    <name evidence="4" type="ORF">scyTo_0023468</name>
</gene>
<dbReference type="PROSITE" id="PS51421">
    <property type="entry name" value="RAS"/>
    <property type="match status" value="1"/>
</dbReference>
<dbReference type="EMBL" id="BFAA01029666">
    <property type="protein sequence ID" value="GCB83410.1"/>
    <property type="molecule type" value="Genomic_DNA"/>
</dbReference>
<dbReference type="InterPro" id="IPR003578">
    <property type="entry name" value="Small_GTPase_Rho"/>
</dbReference>
<reference evidence="4 5" key="1">
    <citation type="journal article" date="2018" name="Nat. Ecol. Evol.">
        <title>Shark genomes provide insights into elasmobranch evolution and the origin of vertebrates.</title>
        <authorList>
            <person name="Hara Y"/>
            <person name="Yamaguchi K"/>
            <person name="Onimaru K"/>
            <person name="Kadota M"/>
            <person name="Koyanagi M"/>
            <person name="Keeley SD"/>
            <person name="Tatsumi K"/>
            <person name="Tanaka K"/>
            <person name="Motone F"/>
            <person name="Kageyama Y"/>
            <person name="Nozu R"/>
            <person name="Adachi N"/>
            <person name="Nishimura O"/>
            <person name="Nakagawa R"/>
            <person name="Tanegashima C"/>
            <person name="Kiyatake I"/>
            <person name="Matsumoto R"/>
            <person name="Murakumo K"/>
            <person name="Nishida K"/>
            <person name="Terakita A"/>
            <person name="Kuratani S"/>
            <person name="Sato K"/>
            <person name="Hyodo S Kuraku.S."/>
        </authorList>
    </citation>
    <scope>NUCLEOTIDE SEQUENCE [LARGE SCALE GENOMIC DNA]</scope>
</reference>
<evidence type="ECO:0000256" key="3">
    <source>
        <dbReference type="ARBA" id="ARBA00023134"/>
    </source>
</evidence>
<accession>A0A401QDF3</accession>
<dbReference type="SMART" id="SM00175">
    <property type="entry name" value="RAB"/>
    <property type="match status" value="1"/>
</dbReference>
<evidence type="ECO:0000256" key="2">
    <source>
        <dbReference type="ARBA" id="ARBA00022741"/>
    </source>
</evidence>
<keyword evidence="2" id="KW-0547">Nucleotide-binding</keyword>
<protein>
    <submittedName>
        <fullName evidence="4">Uncharacterized protein</fullName>
    </submittedName>
</protein>
<proteinExistence type="inferred from homology"/>
<organism evidence="4 5">
    <name type="scientific">Scyliorhinus torazame</name>
    <name type="common">Cloudy catshark</name>
    <name type="synonym">Catulus torazame</name>
    <dbReference type="NCBI Taxonomy" id="75743"/>
    <lineage>
        <taxon>Eukaryota</taxon>
        <taxon>Metazoa</taxon>
        <taxon>Chordata</taxon>
        <taxon>Craniata</taxon>
        <taxon>Vertebrata</taxon>
        <taxon>Chondrichthyes</taxon>
        <taxon>Elasmobranchii</taxon>
        <taxon>Galeomorphii</taxon>
        <taxon>Galeoidea</taxon>
        <taxon>Carcharhiniformes</taxon>
        <taxon>Scyliorhinidae</taxon>
        <taxon>Scyliorhinus</taxon>
    </lineage>
</organism>
<comment type="caution">
    <text evidence="4">The sequence shown here is derived from an EMBL/GenBank/DDBJ whole genome shotgun (WGS) entry which is preliminary data.</text>
</comment>
<sequence>MVTIKVMLLGNELVGKTSLIVCLTTGTFPRDSVPTVFDTVSTQITVDERMVILNLWDTAPQEEHRLSIRQFYYPQTDIFIICFSICDPGSFDYVWNDWYPEVKRHCPNVPVLLVGTKKDLRHDPTTVLSLLKRELAPVSYQQGASLARKIKAVKYVECSALLCENVVDVFEEATRAVLHKKHKKRTRSCVLT</sequence>
<dbReference type="InterPro" id="IPR001806">
    <property type="entry name" value="Small_GTPase"/>
</dbReference>
<dbReference type="AlphaFoldDB" id="A0A401QDF3"/>
<dbReference type="NCBIfam" id="TIGR00231">
    <property type="entry name" value="small_GTP"/>
    <property type="match status" value="1"/>
</dbReference>
<dbReference type="PRINTS" id="PR00449">
    <property type="entry name" value="RASTRNSFRMNG"/>
</dbReference>
<dbReference type="GO" id="GO:0005525">
    <property type="term" value="F:GTP binding"/>
    <property type="evidence" value="ECO:0007669"/>
    <property type="project" value="UniProtKB-KW"/>
</dbReference>
<dbReference type="Gene3D" id="3.40.50.300">
    <property type="entry name" value="P-loop containing nucleotide triphosphate hydrolases"/>
    <property type="match status" value="1"/>
</dbReference>
<dbReference type="FunFam" id="3.40.50.300:FF:001179">
    <property type="entry name" value="Rho family GTPase"/>
    <property type="match status" value="1"/>
</dbReference>
<dbReference type="GO" id="GO:0003924">
    <property type="term" value="F:GTPase activity"/>
    <property type="evidence" value="ECO:0007669"/>
    <property type="project" value="InterPro"/>
</dbReference>